<dbReference type="EMBL" id="JH659332">
    <property type="protein sequence ID" value="EXK40822.1"/>
    <property type="molecule type" value="Genomic_DNA"/>
</dbReference>
<reference evidence="1" key="2">
    <citation type="submission" date="2012-05" db="EMBL/GenBank/DDBJ databases">
        <title>Annotation of the Genome Sequence of Fusarium oxysporum f. sp. melonis 26406.</title>
        <authorList>
            <consortium name="The Broad Institute Genomics Platform"/>
            <person name="Ma L.-J."/>
            <person name="Corby-Kistler H."/>
            <person name="Broz K."/>
            <person name="Gale L.R."/>
            <person name="Jonkers W."/>
            <person name="O'Donnell K."/>
            <person name="Ploetz R."/>
            <person name="Steinberg C."/>
            <person name="Schwartz D.C."/>
            <person name="VanEtten H."/>
            <person name="Zhou S."/>
            <person name="Young S.K."/>
            <person name="Zeng Q."/>
            <person name="Gargeya S."/>
            <person name="Fitzgerald M."/>
            <person name="Abouelleil A."/>
            <person name="Alvarado L."/>
            <person name="Chapman S.B."/>
            <person name="Gainer-Dewar J."/>
            <person name="Goldberg J."/>
            <person name="Griggs A."/>
            <person name="Gujja S."/>
            <person name="Hansen M."/>
            <person name="Howarth C."/>
            <person name="Imamovic A."/>
            <person name="Ireland A."/>
            <person name="Larimer J."/>
            <person name="McCowan C."/>
            <person name="Murphy C."/>
            <person name="Pearson M."/>
            <person name="Poon T.W."/>
            <person name="Priest M."/>
            <person name="Roberts A."/>
            <person name="Saif S."/>
            <person name="Shea T."/>
            <person name="Sykes S."/>
            <person name="Wortman J."/>
            <person name="Nusbaum C."/>
            <person name="Birren B."/>
        </authorList>
    </citation>
    <scope>NUCLEOTIDE SEQUENCE</scope>
    <source>
        <strain evidence="1">26406</strain>
    </source>
</reference>
<dbReference type="Proteomes" id="UP000030703">
    <property type="component" value="Unassembled WGS sequence"/>
</dbReference>
<dbReference type="AlphaFoldDB" id="X0AIV9"/>
<evidence type="ECO:0000313" key="1">
    <source>
        <dbReference type="EMBL" id="EXK40822.1"/>
    </source>
</evidence>
<dbReference type="HOGENOM" id="CLU_1540139_0_0_1"/>
<accession>X0AIV9</accession>
<reference evidence="1" key="1">
    <citation type="submission" date="2012-04" db="EMBL/GenBank/DDBJ databases">
        <title>The Genome Sequence of Fusarium oxysporum melonis.</title>
        <authorList>
            <consortium name="The Broad Institute Genome Sequencing Platform"/>
            <person name="Ma L.-J."/>
            <person name="Gale L.R."/>
            <person name="Schwartz D.C."/>
            <person name="Zhou S."/>
            <person name="Corby-Kistler H."/>
            <person name="Young S.K."/>
            <person name="Zeng Q."/>
            <person name="Gargeya S."/>
            <person name="Fitzgerald M."/>
            <person name="Haas B."/>
            <person name="Abouelleil A."/>
            <person name="Alvarado L."/>
            <person name="Arachchi H.M."/>
            <person name="Berlin A."/>
            <person name="Brown A."/>
            <person name="Chapman S.B."/>
            <person name="Chen Z."/>
            <person name="Dunbar C."/>
            <person name="Freedman E."/>
            <person name="Gearin G."/>
            <person name="Goldberg J."/>
            <person name="Griggs A."/>
            <person name="Gujja S."/>
            <person name="Heiman D."/>
            <person name="Howarth C."/>
            <person name="Larson L."/>
            <person name="Lui A."/>
            <person name="MacDonald P.J.P."/>
            <person name="Montmayeur A."/>
            <person name="Murphy C."/>
            <person name="Neiman D."/>
            <person name="Pearson M."/>
            <person name="Priest M."/>
            <person name="Roberts A."/>
            <person name="Saif S."/>
            <person name="Shea T."/>
            <person name="Shenoy N."/>
            <person name="Sisk P."/>
            <person name="Stolte C."/>
            <person name="Sykes S."/>
            <person name="Wortman J."/>
            <person name="Nusbaum C."/>
            <person name="Birren B."/>
        </authorList>
    </citation>
    <scope>NUCLEOTIDE SEQUENCE</scope>
    <source>
        <strain evidence="1">26406</strain>
    </source>
</reference>
<dbReference type="VEuPathDB" id="FungiDB:FOMG_07558"/>
<protein>
    <submittedName>
        <fullName evidence="1">Uncharacterized protein</fullName>
    </submittedName>
</protein>
<proteinExistence type="predicted"/>
<gene>
    <name evidence="1" type="ORF">FOMG_07558</name>
</gene>
<dbReference type="OrthoDB" id="5326588at2759"/>
<name>X0AIV9_FUSOX</name>
<sequence>MYPMGWILTARPTIAHCSFTSLSLPFKTSLTNHSYQTSVIAPAYMQNHPEVVLGMATASTEPHRPNKLDLFTNYEDQHGNFPMEFPPAFVDPSKWPKVIPTARSFSEKHSTARFALLRLWSAAHYYPFMVGMFNRRNTSFLDSRGRSWVWKFVPKDIRGSEFSAHHTTGKRLDC</sequence>
<organism evidence="1">
    <name type="scientific">Fusarium oxysporum f. sp. melonis 26406</name>
    <dbReference type="NCBI Taxonomy" id="1089452"/>
    <lineage>
        <taxon>Eukaryota</taxon>
        <taxon>Fungi</taxon>
        <taxon>Dikarya</taxon>
        <taxon>Ascomycota</taxon>
        <taxon>Pezizomycotina</taxon>
        <taxon>Sordariomycetes</taxon>
        <taxon>Hypocreomycetidae</taxon>
        <taxon>Hypocreales</taxon>
        <taxon>Nectriaceae</taxon>
        <taxon>Fusarium</taxon>
        <taxon>Fusarium oxysporum species complex</taxon>
    </lineage>
</organism>